<protein>
    <submittedName>
        <fullName evidence="3">Uncharacterized protein</fullName>
    </submittedName>
</protein>
<reference evidence="3" key="1">
    <citation type="submission" date="2022-11" db="UniProtKB">
        <authorList>
            <consortium name="WormBaseParasite"/>
        </authorList>
    </citation>
    <scope>IDENTIFICATION</scope>
</reference>
<feature type="region of interest" description="Disordered" evidence="1">
    <location>
        <begin position="1"/>
        <end position="22"/>
    </location>
</feature>
<evidence type="ECO:0000256" key="1">
    <source>
        <dbReference type="SAM" id="MobiDB-lite"/>
    </source>
</evidence>
<evidence type="ECO:0000313" key="2">
    <source>
        <dbReference type="Proteomes" id="UP000887540"/>
    </source>
</evidence>
<sequence length="92" mass="10601">MYFSDLDLLSPKQRRSPSFGVDGTDFRMLQALEGSRKPRFGKRAVASFKRTVSNFNDYSIIQAMENIRKPRFGKRSTPVLAKIQSQDQQIFP</sequence>
<keyword evidence="2" id="KW-1185">Reference proteome</keyword>
<dbReference type="Proteomes" id="UP000887540">
    <property type="component" value="Unplaced"/>
</dbReference>
<evidence type="ECO:0000313" key="3">
    <source>
        <dbReference type="WBParaSite" id="ACRNAN_scaffold5188.g21624.t1"/>
    </source>
</evidence>
<accession>A0A914E112</accession>
<dbReference type="AlphaFoldDB" id="A0A914E112"/>
<dbReference type="WBParaSite" id="ACRNAN_scaffold5188.g21624.t1">
    <property type="protein sequence ID" value="ACRNAN_scaffold5188.g21624.t1"/>
    <property type="gene ID" value="ACRNAN_scaffold5188.g21624"/>
</dbReference>
<organism evidence="2 3">
    <name type="scientific">Acrobeloides nanus</name>
    <dbReference type="NCBI Taxonomy" id="290746"/>
    <lineage>
        <taxon>Eukaryota</taxon>
        <taxon>Metazoa</taxon>
        <taxon>Ecdysozoa</taxon>
        <taxon>Nematoda</taxon>
        <taxon>Chromadorea</taxon>
        <taxon>Rhabditida</taxon>
        <taxon>Tylenchina</taxon>
        <taxon>Cephalobomorpha</taxon>
        <taxon>Cephaloboidea</taxon>
        <taxon>Cephalobidae</taxon>
        <taxon>Acrobeloides</taxon>
    </lineage>
</organism>
<proteinExistence type="predicted"/>
<name>A0A914E112_9BILA</name>